<dbReference type="AlphaFoldDB" id="G3AL15"/>
<dbReference type="PROSITE" id="PS50102">
    <property type="entry name" value="RRM"/>
    <property type="match status" value="1"/>
</dbReference>
<proteinExistence type="predicted"/>
<evidence type="ECO:0000256" key="5">
    <source>
        <dbReference type="PROSITE-ProRule" id="PRU00176"/>
    </source>
</evidence>
<evidence type="ECO:0000256" key="4">
    <source>
        <dbReference type="ARBA" id="ARBA00023274"/>
    </source>
</evidence>
<dbReference type="GO" id="GO:0030619">
    <property type="term" value="F:U1 snRNA binding"/>
    <property type="evidence" value="ECO:0007669"/>
    <property type="project" value="TreeGrafter"/>
</dbReference>
<dbReference type="Pfam" id="PF12220">
    <property type="entry name" value="U1snRNP70_N"/>
    <property type="match status" value="1"/>
</dbReference>
<dbReference type="OMA" id="KYPPNIQ"/>
<organism evidence="9">
    <name type="scientific">Spathaspora passalidarum (strain NRRL Y-27907 / 11-Y1)</name>
    <dbReference type="NCBI Taxonomy" id="619300"/>
    <lineage>
        <taxon>Eukaryota</taxon>
        <taxon>Fungi</taxon>
        <taxon>Dikarya</taxon>
        <taxon>Ascomycota</taxon>
        <taxon>Saccharomycotina</taxon>
        <taxon>Pichiomycetes</taxon>
        <taxon>Debaryomycetaceae</taxon>
        <taxon>Spathaspora</taxon>
    </lineage>
</organism>
<dbReference type="Proteomes" id="UP000000709">
    <property type="component" value="Unassembled WGS sequence"/>
</dbReference>
<dbReference type="InterPro" id="IPR035979">
    <property type="entry name" value="RBD_domain_sf"/>
</dbReference>
<dbReference type="InterPro" id="IPR051183">
    <property type="entry name" value="U1_U11-U12_snRNP_70-35kDa"/>
</dbReference>
<evidence type="ECO:0000313" key="8">
    <source>
        <dbReference type="EMBL" id="EGW33058.1"/>
    </source>
</evidence>
<dbReference type="SMART" id="SM00360">
    <property type="entry name" value="RRM"/>
    <property type="match status" value="1"/>
</dbReference>
<dbReference type="RefSeq" id="XP_007374573.1">
    <property type="nucleotide sequence ID" value="XM_007374511.1"/>
</dbReference>
<dbReference type="PANTHER" id="PTHR13952">
    <property type="entry name" value="U1 SMALL NUCLEAR RIBONUCLEOPROTEIN 70 KD"/>
    <property type="match status" value="1"/>
</dbReference>
<evidence type="ECO:0000256" key="2">
    <source>
        <dbReference type="ARBA" id="ARBA00022884"/>
    </source>
</evidence>
<keyword evidence="3" id="KW-0539">Nucleus</keyword>
<dbReference type="GO" id="GO:0005685">
    <property type="term" value="C:U1 snRNP"/>
    <property type="evidence" value="ECO:0007669"/>
    <property type="project" value="TreeGrafter"/>
</dbReference>
<dbReference type="OrthoDB" id="4207594at2759"/>
<name>G3AL15_SPAPN</name>
<dbReference type="eggNOG" id="KOG0113">
    <property type="taxonomic scope" value="Eukaryota"/>
</dbReference>
<dbReference type="FunCoup" id="G3AL15">
    <property type="interactions" value="428"/>
</dbReference>
<reference evidence="8 9" key="1">
    <citation type="journal article" date="2011" name="Proc. Natl. Acad. Sci. U.S.A.">
        <title>Comparative genomics of xylose-fermenting fungi for enhanced biofuel production.</title>
        <authorList>
            <person name="Wohlbach D.J."/>
            <person name="Kuo A."/>
            <person name="Sato T.K."/>
            <person name="Potts K.M."/>
            <person name="Salamov A.A."/>
            <person name="LaButti K.M."/>
            <person name="Sun H."/>
            <person name="Clum A."/>
            <person name="Pangilinan J.L."/>
            <person name="Lindquist E.A."/>
            <person name="Lucas S."/>
            <person name="Lapidus A."/>
            <person name="Jin M."/>
            <person name="Gunawan C."/>
            <person name="Balan V."/>
            <person name="Dale B.E."/>
            <person name="Jeffries T.W."/>
            <person name="Zinkel R."/>
            <person name="Barry K.W."/>
            <person name="Grigoriev I.V."/>
            <person name="Gasch A.P."/>
        </authorList>
    </citation>
    <scope>NUCLEOTIDE SEQUENCE [LARGE SCALE GENOMIC DNA]</scope>
    <source>
        <strain evidence="9">NRRL Y-27907 / 11-Y1</strain>
    </source>
</reference>
<dbReference type="GO" id="GO:0071004">
    <property type="term" value="C:U2-type prespliceosome"/>
    <property type="evidence" value="ECO:0007669"/>
    <property type="project" value="TreeGrafter"/>
</dbReference>
<dbReference type="PANTHER" id="PTHR13952:SF5">
    <property type="entry name" value="U1 SMALL NUCLEAR RIBONUCLEOPROTEIN 70 KDA"/>
    <property type="match status" value="1"/>
</dbReference>
<dbReference type="InParanoid" id="G3AL15"/>
<dbReference type="SUPFAM" id="SSF54928">
    <property type="entry name" value="RNA-binding domain, RBD"/>
    <property type="match status" value="1"/>
</dbReference>
<evidence type="ECO:0000256" key="6">
    <source>
        <dbReference type="SAM" id="MobiDB-lite"/>
    </source>
</evidence>
<evidence type="ECO:0000313" key="9">
    <source>
        <dbReference type="Proteomes" id="UP000000709"/>
    </source>
</evidence>
<dbReference type="Pfam" id="PF00076">
    <property type="entry name" value="RRM_1"/>
    <property type="match status" value="1"/>
</dbReference>
<evidence type="ECO:0000256" key="1">
    <source>
        <dbReference type="ARBA" id="ARBA00004123"/>
    </source>
</evidence>
<sequence>MDDTEKYPPNIQKLFGPKPPFLYIPPTDYPPEQRSTTAIAPISSIKDHISSYITQYKSEPKPTTSTTISTVEAFRQKKQRHQESFTRQLAQWNDPELFAKNEREFMKDPYRTVFIARLDYSVTELDISSAFSKYGVIESIRIIRDKNGKSRGYGFIVFERTNDAKNCVNELCRSGILLKNRHALVDFERGRIIRNWKPRRLGGGEGGRGYTAAGRKASAAATARRVHIANNPGYTPSYIPQTQYGNGYRPQQQPQESPVSTSIKDKYAKYTSATTTTTSANGVTNYKSTSGDRSIRSIRHRE</sequence>
<keyword evidence="2 5" id="KW-0694">RNA-binding</keyword>
<evidence type="ECO:0000256" key="3">
    <source>
        <dbReference type="ARBA" id="ARBA00023242"/>
    </source>
</evidence>
<gene>
    <name evidence="8" type="ORF">SPAPADRAFT_60375</name>
</gene>
<dbReference type="GeneID" id="18873374"/>
<evidence type="ECO:0000259" key="7">
    <source>
        <dbReference type="PROSITE" id="PS50102"/>
    </source>
</evidence>
<dbReference type="GO" id="GO:0071011">
    <property type="term" value="C:precatalytic spliceosome"/>
    <property type="evidence" value="ECO:0007669"/>
    <property type="project" value="TreeGrafter"/>
</dbReference>
<dbReference type="GO" id="GO:0003729">
    <property type="term" value="F:mRNA binding"/>
    <property type="evidence" value="ECO:0007669"/>
    <property type="project" value="TreeGrafter"/>
</dbReference>
<feature type="compositionally biased region" description="Polar residues" evidence="6">
    <location>
        <begin position="232"/>
        <end position="262"/>
    </location>
</feature>
<keyword evidence="4" id="KW-0687">Ribonucleoprotein</keyword>
<dbReference type="KEGG" id="spaa:SPAPADRAFT_60375"/>
<feature type="compositionally biased region" description="Low complexity" evidence="6">
    <location>
        <begin position="269"/>
        <end position="279"/>
    </location>
</feature>
<feature type="region of interest" description="Disordered" evidence="6">
    <location>
        <begin position="230"/>
        <end position="302"/>
    </location>
</feature>
<feature type="domain" description="RRM" evidence="7">
    <location>
        <begin position="111"/>
        <end position="190"/>
    </location>
</feature>
<dbReference type="InterPro" id="IPR012677">
    <property type="entry name" value="Nucleotide-bd_a/b_plait_sf"/>
</dbReference>
<keyword evidence="9" id="KW-1185">Reference proteome</keyword>
<dbReference type="Gene3D" id="3.30.70.330">
    <property type="match status" value="1"/>
</dbReference>
<comment type="subcellular location">
    <subcellularLocation>
        <location evidence="1">Nucleus</location>
    </subcellularLocation>
</comment>
<dbReference type="GO" id="GO:0000398">
    <property type="term" value="P:mRNA splicing, via spliceosome"/>
    <property type="evidence" value="ECO:0007669"/>
    <property type="project" value="TreeGrafter"/>
</dbReference>
<feature type="compositionally biased region" description="Polar residues" evidence="6">
    <location>
        <begin position="280"/>
        <end position="292"/>
    </location>
</feature>
<dbReference type="STRING" id="619300.G3AL15"/>
<protein>
    <recommendedName>
        <fullName evidence="7">RRM domain-containing protein</fullName>
    </recommendedName>
</protein>
<dbReference type="HOGENOM" id="CLU_045151_4_0_1"/>
<accession>G3AL15</accession>
<dbReference type="InterPro" id="IPR000504">
    <property type="entry name" value="RRM_dom"/>
</dbReference>
<dbReference type="InterPro" id="IPR022023">
    <property type="entry name" value="U1snRNP70_N"/>
</dbReference>
<dbReference type="EMBL" id="GL996501">
    <property type="protein sequence ID" value="EGW33058.1"/>
    <property type="molecule type" value="Genomic_DNA"/>
</dbReference>